<dbReference type="InterPro" id="IPR000299">
    <property type="entry name" value="FERM_domain"/>
</dbReference>
<dbReference type="InterPro" id="IPR014352">
    <property type="entry name" value="FERM/acyl-CoA-bd_prot_sf"/>
</dbReference>
<evidence type="ECO:0000256" key="3">
    <source>
        <dbReference type="ARBA" id="ARBA00004496"/>
    </source>
</evidence>
<keyword evidence="16" id="KW-1185">Reference proteome</keyword>
<dbReference type="GO" id="GO:0009887">
    <property type="term" value="P:animal organ morphogenesis"/>
    <property type="evidence" value="ECO:0007669"/>
    <property type="project" value="UniProtKB-ARBA"/>
</dbReference>
<dbReference type="EMBL" id="JACMRX010000004">
    <property type="protein sequence ID" value="KAF7990456.1"/>
    <property type="molecule type" value="Genomic_DNA"/>
</dbReference>
<dbReference type="InterPro" id="IPR029071">
    <property type="entry name" value="Ubiquitin-like_domsf"/>
</dbReference>
<comment type="catalytic activity">
    <reaction evidence="1">
        <text>S-ubiquitinyl-[E2 ubiquitin-conjugating enzyme]-L-cysteine + [acceptor protein]-L-lysine = [E2 ubiquitin-conjugating enzyme]-L-cysteine + N(6)-ubiquitinyl-[acceptor protein]-L-lysine.</text>
        <dbReference type="EC" id="2.3.2.27"/>
    </reaction>
</comment>
<dbReference type="SUPFAM" id="SSF47031">
    <property type="entry name" value="Second domain of FERM"/>
    <property type="match status" value="1"/>
</dbReference>
<proteinExistence type="predicted"/>
<dbReference type="InterPro" id="IPR041790">
    <property type="entry name" value="MYLIP_FERM_C"/>
</dbReference>
<keyword evidence="8 12" id="KW-0863">Zinc-finger</keyword>
<dbReference type="PANTHER" id="PTHR23280:SF13">
    <property type="entry name" value="E3 UBIQUITIN-PROTEIN LIGASE MYLIP"/>
    <property type="match status" value="1"/>
</dbReference>
<reference evidence="15 16" key="1">
    <citation type="submission" date="2020-08" db="EMBL/GenBank/DDBJ databases">
        <title>Aphidius gifuensis genome sequencing and assembly.</title>
        <authorList>
            <person name="Du Z."/>
        </authorList>
    </citation>
    <scope>NUCLEOTIDE SEQUENCE [LARGE SCALE GENOMIC DNA]</scope>
    <source>
        <strain evidence="15">YNYX2018</strain>
        <tissue evidence="15">Adults</tissue>
    </source>
</reference>
<dbReference type="SUPFAM" id="SSF50729">
    <property type="entry name" value="PH domain-like"/>
    <property type="match status" value="1"/>
</dbReference>
<keyword evidence="7" id="KW-0808">Transferase</keyword>
<evidence type="ECO:0000256" key="5">
    <source>
        <dbReference type="ARBA" id="ARBA00012483"/>
    </source>
</evidence>
<dbReference type="SUPFAM" id="SSF57850">
    <property type="entry name" value="RING/U-box"/>
    <property type="match status" value="1"/>
</dbReference>
<evidence type="ECO:0000256" key="10">
    <source>
        <dbReference type="ARBA" id="ARBA00022833"/>
    </source>
</evidence>
<dbReference type="GO" id="GO:0016567">
    <property type="term" value="P:protein ubiquitination"/>
    <property type="evidence" value="ECO:0007669"/>
    <property type="project" value="UniProtKB-UniPathway"/>
</dbReference>
<dbReference type="Gene3D" id="3.10.20.90">
    <property type="entry name" value="Phosphatidylinositol 3-kinase Catalytic Subunit, Chain A, domain 1"/>
    <property type="match status" value="1"/>
</dbReference>
<evidence type="ECO:0000256" key="9">
    <source>
        <dbReference type="ARBA" id="ARBA00022786"/>
    </source>
</evidence>
<dbReference type="Gene3D" id="3.30.40.10">
    <property type="entry name" value="Zinc/RING finger domain, C3HC4 (zinc finger)"/>
    <property type="match status" value="1"/>
</dbReference>
<dbReference type="GO" id="GO:0005737">
    <property type="term" value="C:cytoplasm"/>
    <property type="evidence" value="ECO:0007669"/>
    <property type="project" value="UniProtKB-SubCell"/>
</dbReference>
<dbReference type="AlphaFoldDB" id="A0A834XQP6"/>
<comment type="caution">
    <text evidence="15">The sequence shown here is derived from an EMBL/GenBank/DDBJ whole genome shotgun (WGS) entry which is preliminary data.</text>
</comment>
<dbReference type="Gene3D" id="1.20.80.10">
    <property type="match status" value="1"/>
</dbReference>
<dbReference type="InterPro" id="IPR013083">
    <property type="entry name" value="Znf_RING/FYVE/PHD"/>
</dbReference>
<dbReference type="CDD" id="cd13195">
    <property type="entry name" value="FERM_C_MYLIP_IDOL"/>
    <property type="match status" value="1"/>
</dbReference>
<dbReference type="GO" id="GO:0061630">
    <property type="term" value="F:ubiquitin protein ligase activity"/>
    <property type="evidence" value="ECO:0007669"/>
    <property type="project" value="UniProtKB-EC"/>
</dbReference>
<evidence type="ECO:0000256" key="12">
    <source>
        <dbReference type="PROSITE-ProRule" id="PRU00175"/>
    </source>
</evidence>
<evidence type="ECO:0000256" key="7">
    <source>
        <dbReference type="ARBA" id="ARBA00022679"/>
    </source>
</evidence>
<evidence type="ECO:0000256" key="6">
    <source>
        <dbReference type="ARBA" id="ARBA00022490"/>
    </source>
</evidence>
<dbReference type="OrthoDB" id="10037309at2759"/>
<comment type="pathway">
    <text evidence="4">Protein modification; protein ubiquitination.</text>
</comment>
<keyword evidence="8 12" id="KW-0479">Metal-binding</keyword>
<dbReference type="Pfam" id="PF13920">
    <property type="entry name" value="zf-C3HC4_3"/>
    <property type="match status" value="1"/>
</dbReference>
<dbReference type="SMART" id="SM00295">
    <property type="entry name" value="B41"/>
    <property type="match status" value="1"/>
</dbReference>
<dbReference type="InterPro" id="IPR011993">
    <property type="entry name" value="PH-like_dom_sf"/>
</dbReference>
<dbReference type="Gene3D" id="2.30.29.30">
    <property type="entry name" value="Pleckstrin-homology domain (PH domain)/Phosphotyrosine-binding domain (PTB)"/>
    <property type="match status" value="1"/>
</dbReference>
<dbReference type="GO" id="GO:0030182">
    <property type="term" value="P:neuron differentiation"/>
    <property type="evidence" value="ECO:0007669"/>
    <property type="project" value="UniProtKB-ARBA"/>
</dbReference>
<evidence type="ECO:0000256" key="11">
    <source>
        <dbReference type="ARBA" id="ARBA00022949"/>
    </source>
</evidence>
<dbReference type="InterPro" id="IPR018980">
    <property type="entry name" value="FERM_PH-like_C"/>
</dbReference>
<dbReference type="CDD" id="cd14473">
    <property type="entry name" value="FERM_B-lobe"/>
    <property type="match status" value="1"/>
</dbReference>
<dbReference type="InterPro" id="IPR019749">
    <property type="entry name" value="Band_41_domain"/>
</dbReference>
<keyword evidence="6" id="KW-0963">Cytoplasm</keyword>
<dbReference type="InterPro" id="IPR019748">
    <property type="entry name" value="FERM_central"/>
</dbReference>
<feature type="domain" description="FERM" evidence="13">
    <location>
        <begin position="1"/>
        <end position="292"/>
    </location>
</feature>
<evidence type="ECO:0000256" key="2">
    <source>
        <dbReference type="ARBA" id="ARBA00004282"/>
    </source>
</evidence>
<keyword evidence="11" id="KW-0965">Cell junction</keyword>
<evidence type="ECO:0000313" key="16">
    <source>
        <dbReference type="Proteomes" id="UP000639338"/>
    </source>
</evidence>
<protein>
    <recommendedName>
        <fullName evidence="5">RING-type E3 ubiquitin transferase</fullName>
        <ecNumber evidence="5">2.3.2.27</ecNumber>
    </recommendedName>
</protein>
<evidence type="ECO:0000313" key="15">
    <source>
        <dbReference type="EMBL" id="KAF7990456.1"/>
    </source>
</evidence>
<dbReference type="GO" id="GO:0071944">
    <property type="term" value="C:cell periphery"/>
    <property type="evidence" value="ECO:0007669"/>
    <property type="project" value="UniProtKB-ARBA"/>
</dbReference>
<accession>A0A834XQP6</accession>
<feature type="domain" description="RING-type" evidence="14">
    <location>
        <begin position="388"/>
        <end position="423"/>
    </location>
</feature>
<comment type="subcellular location">
    <subcellularLocation>
        <location evidence="2">Cell junction</location>
    </subcellularLocation>
    <subcellularLocation>
        <location evidence="3">Cytoplasm</location>
    </subcellularLocation>
</comment>
<dbReference type="PROSITE" id="PS50089">
    <property type="entry name" value="ZF_RING_2"/>
    <property type="match status" value="1"/>
</dbReference>
<dbReference type="Proteomes" id="UP000639338">
    <property type="component" value="Unassembled WGS sequence"/>
</dbReference>
<keyword evidence="10" id="KW-0862">Zinc</keyword>
<dbReference type="PANTHER" id="PTHR23280">
    <property type="entry name" value="4.1 G PROTEIN"/>
    <property type="match status" value="1"/>
</dbReference>
<dbReference type="Pfam" id="PF00373">
    <property type="entry name" value="FERM_M"/>
    <property type="match status" value="1"/>
</dbReference>
<dbReference type="GO" id="GO:0006511">
    <property type="term" value="P:ubiquitin-dependent protein catabolic process"/>
    <property type="evidence" value="ECO:0007669"/>
    <property type="project" value="TreeGrafter"/>
</dbReference>
<dbReference type="CDD" id="cd17104">
    <property type="entry name" value="FERM_F1_MYLIP"/>
    <property type="match status" value="1"/>
</dbReference>
<sequence>MWCLVSQANSVILEVQVDPRAIGRECLEKACNCLGISKECDYFGLKYQNAKGEELWLNLRNPIDRQTGGSGGVVPLRFALRVKFWVPPHLLLQEATRHQFYLHLRLELLEGRLKVNDWTAVSRIVALISQAEVGDYDHLSPPHGLYSQFCHIQPSESCDSKPNDFLHRIIQQHKEIKGMKSSTAEYWLLKEVSNLDAFGQEMFHSKFGSNTVFMIGVGPHGITVYRGENEEKQNIPYTAIQSATSQRRMFHLIYLSLDGEEASLDFKLDSSQSASGLYRAITEKHAFYSCETVRSAVTTQFIRDLKGTIISIFNEDSTLGKKYVFDIRRTCREVYDNARRALYCEAVNIGMPNNGSQIQDDHNCGDCQNSKCKESRECLTKLLDAMLCRICMDRSLDTALFPCGHAVACLECARRCSRCPLCRADIDHCRTIYLPIEFTNADKNNQKLSSDICDSTLTVRQSSNVIDDDNNMTIDIPIVNNQTI</sequence>
<dbReference type="GO" id="GO:0070161">
    <property type="term" value="C:anchoring junction"/>
    <property type="evidence" value="ECO:0007669"/>
    <property type="project" value="UniProtKB-SubCell"/>
</dbReference>
<evidence type="ECO:0000256" key="4">
    <source>
        <dbReference type="ARBA" id="ARBA00004906"/>
    </source>
</evidence>
<dbReference type="UniPathway" id="UPA00143"/>
<dbReference type="SUPFAM" id="SSF54236">
    <property type="entry name" value="Ubiquitin-like"/>
    <property type="match status" value="1"/>
</dbReference>
<dbReference type="Pfam" id="PF09379">
    <property type="entry name" value="FERM_N"/>
    <property type="match status" value="1"/>
</dbReference>
<dbReference type="EC" id="2.3.2.27" evidence="5"/>
<gene>
    <name evidence="15" type="ORF">HCN44_000261</name>
</gene>
<dbReference type="PROSITE" id="PS50057">
    <property type="entry name" value="FERM_3"/>
    <property type="match status" value="1"/>
</dbReference>
<evidence type="ECO:0000259" key="14">
    <source>
        <dbReference type="PROSITE" id="PS50089"/>
    </source>
</evidence>
<dbReference type="GO" id="GO:0008270">
    <property type="term" value="F:zinc ion binding"/>
    <property type="evidence" value="ECO:0007669"/>
    <property type="project" value="UniProtKB-KW"/>
</dbReference>
<organism evidence="15 16">
    <name type="scientific">Aphidius gifuensis</name>
    <name type="common">Parasitoid wasp</name>
    <dbReference type="NCBI Taxonomy" id="684658"/>
    <lineage>
        <taxon>Eukaryota</taxon>
        <taxon>Metazoa</taxon>
        <taxon>Ecdysozoa</taxon>
        <taxon>Arthropoda</taxon>
        <taxon>Hexapoda</taxon>
        <taxon>Insecta</taxon>
        <taxon>Pterygota</taxon>
        <taxon>Neoptera</taxon>
        <taxon>Endopterygota</taxon>
        <taxon>Hymenoptera</taxon>
        <taxon>Apocrita</taxon>
        <taxon>Ichneumonoidea</taxon>
        <taxon>Braconidae</taxon>
        <taxon>Aphidiinae</taxon>
        <taxon>Aphidius</taxon>
    </lineage>
</organism>
<dbReference type="SMART" id="SM01196">
    <property type="entry name" value="FERM_C"/>
    <property type="match status" value="1"/>
</dbReference>
<keyword evidence="9" id="KW-0833">Ubl conjugation pathway</keyword>
<dbReference type="InterPro" id="IPR018979">
    <property type="entry name" value="FERM_N"/>
</dbReference>
<name>A0A834XQP6_APHGI</name>
<dbReference type="Pfam" id="PF09380">
    <property type="entry name" value="FERM_C"/>
    <property type="match status" value="1"/>
</dbReference>
<evidence type="ECO:0000256" key="1">
    <source>
        <dbReference type="ARBA" id="ARBA00000900"/>
    </source>
</evidence>
<dbReference type="InterPro" id="IPR001841">
    <property type="entry name" value="Znf_RING"/>
</dbReference>
<evidence type="ECO:0000259" key="13">
    <source>
        <dbReference type="PROSITE" id="PS50057"/>
    </source>
</evidence>
<evidence type="ECO:0000256" key="8">
    <source>
        <dbReference type="ARBA" id="ARBA00022771"/>
    </source>
</evidence>
<dbReference type="SMART" id="SM00184">
    <property type="entry name" value="RING"/>
    <property type="match status" value="1"/>
</dbReference>
<dbReference type="InterPro" id="IPR035963">
    <property type="entry name" value="FERM_2"/>
</dbReference>